<protein>
    <submittedName>
        <fullName evidence="2">DUF6011 domain-containing protein</fullName>
    </submittedName>
</protein>
<feature type="region of interest" description="Disordered" evidence="1">
    <location>
        <begin position="31"/>
        <end position="74"/>
    </location>
</feature>
<evidence type="ECO:0000313" key="2">
    <source>
        <dbReference type="EMBL" id="WUG99241.1"/>
    </source>
</evidence>
<accession>A0ABZ1P5Y1</accession>
<organism evidence="2 3">
    <name type="scientific">Streptomyces violaceus</name>
    <name type="common">Streptomyces venezuelae</name>
    <dbReference type="NCBI Taxonomy" id="1936"/>
    <lineage>
        <taxon>Bacteria</taxon>
        <taxon>Bacillati</taxon>
        <taxon>Actinomycetota</taxon>
        <taxon>Actinomycetes</taxon>
        <taxon>Kitasatosporales</taxon>
        <taxon>Streptomycetaceae</taxon>
        <taxon>Streptomyces</taxon>
    </lineage>
</organism>
<evidence type="ECO:0000256" key="1">
    <source>
        <dbReference type="SAM" id="MobiDB-lite"/>
    </source>
</evidence>
<reference evidence="2 3" key="1">
    <citation type="submission" date="2022-10" db="EMBL/GenBank/DDBJ databases">
        <title>The complete genomes of actinobacterial strains from the NBC collection.</title>
        <authorList>
            <person name="Joergensen T.S."/>
            <person name="Alvarez Arevalo M."/>
            <person name="Sterndorff E.B."/>
            <person name="Faurdal D."/>
            <person name="Vuksanovic O."/>
            <person name="Mourched A.-S."/>
            <person name="Charusanti P."/>
            <person name="Shaw S."/>
            <person name="Blin K."/>
            <person name="Weber T."/>
        </authorList>
    </citation>
    <scope>NUCLEOTIDE SEQUENCE [LARGE SCALE GENOMIC DNA]</scope>
    <source>
        <strain evidence="2 3">NBC_00456</strain>
    </source>
</reference>
<evidence type="ECO:0000313" key="3">
    <source>
        <dbReference type="Proteomes" id="UP001341259"/>
    </source>
</evidence>
<gene>
    <name evidence="2" type="ORF">OHB29_04700</name>
</gene>
<keyword evidence="3" id="KW-1185">Reference proteome</keyword>
<proteinExistence type="predicted"/>
<sequence length="74" mass="8132">MCEGGCNRWLTDPVSIARGFGKRCAELHGIPVDSPPRLRRPPRPAARPADAPVEIHPDQTALPLQPMQPSLWSL</sequence>
<dbReference type="Proteomes" id="UP001341259">
    <property type="component" value="Chromosome"/>
</dbReference>
<name>A0ABZ1P5Y1_STRVL</name>
<dbReference type="InterPro" id="IPR046053">
    <property type="entry name" value="DUF6011"/>
</dbReference>
<dbReference type="Pfam" id="PF19474">
    <property type="entry name" value="DUF6011"/>
    <property type="match status" value="1"/>
</dbReference>
<dbReference type="EMBL" id="CP107906">
    <property type="protein sequence ID" value="WUG99241.1"/>
    <property type="molecule type" value="Genomic_DNA"/>
</dbReference>